<organism evidence="4">
    <name type="scientific">marine metagenome</name>
    <dbReference type="NCBI Taxonomy" id="408172"/>
    <lineage>
        <taxon>unclassified sequences</taxon>
        <taxon>metagenomes</taxon>
        <taxon>ecological metagenomes</taxon>
    </lineage>
</organism>
<proteinExistence type="predicted"/>
<feature type="domain" description="Bacterial type II secretion system protein E" evidence="3">
    <location>
        <begin position="1"/>
        <end position="103"/>
    </location>
</feature>
<dbReference type="Gene3D" id="3.40.50.300">
    <property type="entry name" value="P-loop containing nucleotide triphosphate hydrolases"/>
    <property type="match status" value="1"/>
</dbReference>
<dbReference type="Pfam" id="PF00437">
    <property type="entry name" value="T2SSE"/>
    <property type="match status" value="1"/>
</dbReference>
<dbReference type="PANTHER" id="PTHR30258:SF27">
    <property type="entry name" value="BACTERIOPHAGE ADSORPTION PROTEIN B-RELATED"/>
    <property type="match status" value="1"/>
</dbReference>
<evidence type="ECO:0000259" key="3">
    <source>
        <dbReference type="Pfam" id="PF00437"/>
    </source>
</evidence>
<dbReference type="GO" id="GO:0015627">
    <property type="term" value="C:type II protein secretion system complex"/>
    <property type="evidence" value="ECO:0007669"/>
    <property type="project" value="TreeGrafter"/>
</dbReference>
<evidence type="ECO:0000313" key="4">
    <source>
        <dbReference type="EMBL" id="SVE02193.1"/>
    </source>
</evidence>
<name>A0A383A3I3_9ZZZZ</name>
<keyword evidence="1" id="KW-0547">Nucleotide-binding</keyword>
<dbReference type="AlphaFoldDB" id="A0A383A3I3"/>
<reference evidence="4" key="1">
    <citation type="submission" date="2018-05" db="EMBL/GenBank/DDBJ databases">
        <authorList>
            <person name="Lanie J.A."/>
            <person name="Ng W.-L."/>
            <person name="Kazmierczak K.M."/>
            <person name="Andrzejewski T.M."/>
            <person name="Davidsen T.M."/>
            <person name="Wayne K.J."/>
            <person name="Tettelin H."/>
            <person name="Glass J.I."/>
            <person name="Rusch D."/>
            <person name="Podicherti R."/>
            <person name="Tsui H.-C.T."/>
            <person name="Winkler M.E."/>
        </authorList>
    </citation>
    <scope>NUCLEOTIDE SEQUENCE</scope>
</reference>
<dbReference type="SUPFAM" id="SSF52540">
    <property type="entry name" value="P-loop containing nucleoside triphosphate hydrolases"/>
    <property type="match status" value="1"/>
</dbReference>
<dbReference type="EMBL" id="UINC01188802">
    <property type="protein sequence ID" value="SVE02193.1"/>
    <property type="molecule type" value="Genomic_DNA"/>
</dbReference>
<sequence>MCPDCKKPHSPDASELEILGQNATSDATIYKPHGCAACNQTGYRGRTGIHELLLVDEKVREMMHEGVGEQAIERYIRKTTPSIREDGCSKVLAGATSLEEVLRVTRED</sequence>
<protein>
    <recommendedName>
        <fullName evidence="3">Bacterial type II secretion system protein E domain-containing protein</fullName>
    </recommendedName>
</protein>
<keyword evidence="2" id="KW-0067">ATP-binding</keyword>
<dbReference type="GO" id="GO:0015628">
    <property type="term" value="P:protein secretion by the type II secretion system"/>
    <property type="evidence" value="ECO:0007669"/>
    <property type="project" value="TreeGrafter"/>
</dbReference>
<dbReference type="GO" id="GO:0016887">
    <property type="term" value="F:ATP hydrolysis activity"/>
    <property type="evidence" value="ECO:0007669"/>
    <property type="project" value="TreeGrafter"/>
</dbReference>
<dbReference type="GO" id="GO:0005886">
    <property type="term" value="C:plasma membrane"/>
    <property type="evidence" value="ECO:0007669"/>
    <property type="project" value="TreeGrafter"/>
</dbReference>
<gene>
    <name evidence="4" type="ORF">METZ01_LOCUS455047</name>
</gene>
<dbReference type="InterPro" id="IPR027417">
    <property type="entry name" value="P-loop_NTPase"/>
</dbReference>
<evidence type="ECO:0000256" key="1">
    <source>
        <dbReference type="ARBA" id="ARBA00022741"/>
    </source>
</evidence>
<dbReference type="PANTHER" id="PTHR30258">
    <property type="entry name" value="TYPE II SECRETION SYSTEM PROTEIN GSPE-RELATED"/>
    <property type="match status" value="1"/>
</dbReference>
<dbReference type="InterPro" id="IPR001482">
    <property type="entry name" value="T2SS/T4SS_dom"/>
</dbReference>
<evidence type="ECO:0000256" key="2">
    <source>
        <dbReference type="ARBA" id="ARBA00022840"/>
    </source>
</evidence>
<accession>A0A383A3I3</accession>
<dbReference type="GO" id="GO:0005524">
    <property type="term" value="F:ATP binding"/>
    <property type="evidence" value="ECO:0007669"/>
    <property type="project" value="UniProtKB-KW"/>
</dbReference>